<evidence type="ECO:0000313" key="3">
    <source>
        <dbReference type="Proteomes" id="UP001146793"/>
    </source>
</evidence>
<dbReference type="Pfam" id="PF00085">
    <property type="entry name" value="Thioredoxin"/>
    <property type="match status" value="1"/>
</dbReference>
<dbReference type="AlphaFoldDB" id="A0AAV7ZAG2"/>
<dbReference type="Gene3D" id="3.40.30.10">
    <property type="entry name" value="Glutaredoxin"/>
    <property type="match status" value="1"/>
</dbReference>
<dbReference type="InterPro" id="IPR036249">
    <property type="entry name" value="Thioredoxin-like_sf"/>
</dbReference>
<organism evidence="2 3">
    <name type="scientific">Anaeramoeba flamelloides</name>
    <dbReference type="NCBI Taxonomy" id="1746091"/>
    <lineage>
        <taxon>Eukaryota</taxon>
        <taxon>Metamonada</taxon>
        <taxon>Anaeramoebidae</taxon>
        <taxon>Anaeramoeba</taxon>
    </lineage>
</organism>
<proteinExistence type="predicted"/>
<gene>
    <name evidence="2" type="ORF">M0812_15049</name>
</gene>
<dbReference type="PROSITE" id="PS50030">
    <property type="entry name" value="UBA"/>
    <property type="match status" value="1"/>
</dbReference>
<comment type="caution">
    <text evidence="2">The sequence shown here is derived from an EMBL/GenBank/DDBJ whole genome shotgun (WGS) entry which is preliminary data.</text>
</comment>
<dbReference type="SUPFAM" id="SSF52833">
    <property type="entry name" value="Thioredoxin-like"/>
    <property type="match status" value="1"/>
</dbReference>
<accession>A0AAV7ZAG2</accession>
<dbReference type="InterPro" id="IPR013766">
    <property type="entry name" value="Thioredoxin_domain"/>
</dbReference>
<evidence type="ECO:0000259" key="1">
    <source>
        <dbReference type="PROSITE" id="PS50030"/>
    </source>
</evidence>
<protein>
    <submittedName>
        <fullName evidence="2">Thioredoxin</fullName>
    </submittedName>
</protein>
<dbReference type="SUPFAM" id="SSF46934">
    <property type="entry name" value="UBA-like"/>
    <property type="match status" value="1"/>
</dbReference>
<dbReference type="EMBL" id="JANTQA010000032">
    <property type="protein sequence ID" value="KAJ3439032.1"/>
    <property type="molecule type" value="Genomic_DNA"/>
</dbReference>
<evidence type="ECO:0000313" key="2">
    <source>
        <dbReference type="EMBL" id="KAJ3439032.1"/>
    </source>
</evidence>
<feature type="domain" description="UBA" evidence="1">
    <location>
        <begin position="127"/>
        <end position="168"/>
    </location>
</feature>
<name>A0AAV7ZAG2_9EUKA</name>
<reference evidence="2" key="1">
    <citation type="submission" date="2022-08" db="EMBL/GenBank/DDBJ databases">
        <title>Novel sulphate-reducing endosymbionts in the free-living metamonad Anaeramoeba.</title>
        <authorList>
            <person name="Jerlstrom-Hultqvist J."/>
            <person name="Cepicka I."/>
            <person name="Gallot-Lavallee L."/>
            <person name="Salas-Leiva D."/>
            <person name="Curtis B.A."/>
            <person name="Zahonova K."/>
            <person name="Pipaliya S."/>
            <person name="Dacks J."/>
            <person name="Roger A.J."/>
        </authorList>
    </citation>
    <scope>NUCLEOTIDE SEQUENCE</scope>
    <source>
        <strain evidence="2">Busselton2</strain>
    </source>
</reference>
<sequence>MWGAEWCVYCQRIKSFINLLALRNKKIIFLLFDIDKNEKEAELYRVDKVPSFWLYKQGVLTKTLIGKQKQPIEQLFHTLKIDQKKIKKLKQNHKQSTINNQSISLYQKNKNNLRDVSTHKQIPSCDHINKELLHQLLECGFSKDQSIKAIRESKSQDINILIDFITNDICENSKDSLLSHRKRPTNKSQNNKRSMFYDQKQNSKINQKIQAERQQVMNQISFSKQWKNSHTTHKGSHNNDNILLEREIHLQRIREKKNLKEKRKKQVLLRIKGDKIKRRALGGQKKKNISFNHLSQNHYQKKSFRKVTNFTELEFYVDSLIITKKIFPVNTKIVKVYEFLYQKVKLPESIILIDTLSPNTILRKNDSKTLGDYRLFRKGFIKVLL</sequence>
<dbReference type="InterPro" id="IPR015940">
    <property type="entry name" value="UBA"/>
</dbReference>
<dbReference type="InterPro" id="IPR009060">
    <property type="entry name" value="UBA-like_sf"/>
</dbReference>
<dbReference type="CDD" id="cd02947">
    <property type="entry name" value="TRX_family"/>
    <property type="match status" value="1"/>
</dbReference>
<dbReference type="Proteomes" id="UP001146793">
    <property type="component" value="Unassembled WGS sequence"/>
</dbReference>